<comment type="caution">
    <text evidence="4">The sequence shown here is derived from an EMBL/GenBank/DDBJ whole genome shotgun (WGS) entry which is preliminary data.</text>
</comment>
<dbReference type="InterPro" id="IPR037278">
    <property type="entry name" value="ARFGAP/RecO"/>
</dbReference>
<keyword evidence="5" id="KW-1185">Reference proteome</keyword>
<dbReference type="Proteomes" id="UP000294530">
    <property type="component" value="Unassembled WGS sequence"/>
</dbReference>
<evidence type="ECO:0000313" key="4">
    <source>
        <dbReference type="EMBL" id="TDH70482.1"/>
    </source>
</evidence>
<gene>
    <name evidence="4" type="ORF">CCR75_006293</name>
</gene>
<proteinExistence type="predicted"/>
<accession>A0A976FP93</accession>
<organism evidence="4 5">
    <name type="scientific">Bremia lactucae</name>
    <name type="common">Lettuce downy mildew</name>
    <dbReference type="NCBI Taxonomy" id="4779"/>
    <lineage>
        <taxon>Eukaryota</taxon>
        <taxon>Sar</taxon>
        <taxon>Stramenopiles</taxon>
        <taxon>Oomycota</taxon>
        <taxon>Peronosporomycetes</taxon>
        <taxon>Peronosporales</taxon>
        <taxon>Peronosporaceae</taxon>
        <taxon>Bremia</taxon>
    </lineage>
</organism>
<keyword evidence="1" id="KW-0863">Zinc-finger</keyword>
<evidence type="ECO:0000256" key="2">
    <source>
        <dbReference type="SAM" id="MobiDB-lite"/>
    </source>
</evidence>
<feature type="region of interest" description="Disordered" evidence="2">
    <location>
        <begin position="326"/>
        <end position="366"/>
    </location>
</feature>
<sequence>MAAEAEAALNALRKLESNKVCINCGSYNRFGHQNICEKVHTFVCSNCKSAHQSFSMRVKSVSMSNWSMEEVNELRDENGGGNAAAERIWLGRWDESSMRKPTKEDSLDYYKQFINSVYNEKAFYIGADDLNASKSTSFSGTLDQLGAVGNLLDLEATDLKNSSNLGLHTFPTQSLITANEEWGNFAAAPGVNSSNDDFGAFVAAPAPTTLLLDDVGDALSADSDDFNAFTSAPFALTANSFDPFALPANVLKPSTASFDPFAPVQTDQSPILNQLHAAPVQKDFSVFDQLVDSSLTYGMPQHSNIRSSYGRADGVGSQSMGMQYGRFNNQQHPQPIKNKSVKSMPHVVPTGAPLGSRDPFAGLGLP</sequence>
<dbReference type="SMART" id="SM00105">
    <property type="entry name" value="ArfGap"/>
    <property type="match status" value="1"/>
</dbReference>
<dbReference type="InterPro" id="IPR044820">
    <property type="entry name" value="AGD14-like"/>
</dbReference>
<dbReference type="GeneID" id="94350034"/>
<evidence type="ECO:0000256" key="1">
    <source>
        <dbReference type="PROSITE-ProRule" id="PRU00288"/>
    </source>
</evidence>
<dbReference type="PANTHER" id="PTHR46085:SF3">
    <property type="entry name" value="ARF GTPASE ACTIVATING PROTEIN"/>
    <property type="match status" value="1"/>
</dbReference>
<dbReference type="GO" id="GO:0008270">
    <property type="term" value="F:zinc ion binding"/>
    <property type="evidence" value="ECO:0007669"/>
    <property type="project" value="UniProtKB-KW"/>
</dbReference>
<dbReference type="GO" id="GO:0005096">
    <property type="term" value="F:GTPase activator activity"/>
    <property type="evidence" value="ECO:0007669"/>
    <property type="project" value="InterPro"/>
</dbReference>
<feature type="domain" description="Arf-GAP" evidence="3">
    <location>
        <begin position="6"/>
        <end position="134"/>
    </location>
</feature>
<dbReference type="KEGG" id="blac:94350034"/>
<protein>
    <recommendedName>
        <fullName evidence="3">Arf-GAP domain-containing protein</fullName>
    </recommendedName>
</protein>
<dbReference type="Gene3D" id="1.10.220.150">
    <property type="entry name" value="Arf GTPase activating protein"/>
    <property type="match status" value="1"/>
</dbReference>
<dbReference type="EMBL" id="SHOA02000014">
    <property type="protein sequence ID" value="TDH70482.1"/>
    <property type="molecule type" value="Genomic_DNA"/>
</dbReference>
<dbReference type="PROSITE" id="PS50115">
    <property type="entry name" value="ARFGAP"/>
    <property type="match status" value="1"/>
</dbReference>
<dbReference type="Pfam" id="PF01412">
    <property type="entry name" value="ArfGap"/>
    <property type="match status" value="1"/>
</dbReference>
<keyword evidence="1" id="KW-0862">Zinc</keyword>
<dbReference type="RefSeq" id="XP_067819981.1">
    <property type="nucleotide sequence ID" value="XM_067964363.1"/>
</dbReference>
<dbReference type="AlphaFoldDB" id="A0A976FP93"/>
<keyword evidence="1" id="KW-0479">Metal-binding</keyword>
<name>A0A976FP93_BRELC</name>
<evidence type="ECO:0000313" key="5">
    <source>
        <dbReference type="Proteomes" id="UP000294530"/>
    </source>
</evidence>
<dbReference type="SUPFAM" id="SSF57863">
    <property type="entry name" value="ArfGap/RecO-like zinc finger"/>
    <property type="match status" value="1"/>
</dbReference>
<dbReference type="PANTHER" id="PTHR46085">
    <property type="entry name" value="ARFGAP/RECO-RELATED"/>
    <property type="match status" value="1"/>
</dbReference>
<dbReference type="OrthoDB" id="6036at2759"/>
<evidence type="ECO:0000259" key="3">
    <source>
        <dbReference type="PROSITE" id="PS50115"/>
    </source>
</evidence>
<dbReference type="InterPro" id="IPR001164">
    <property type="entry name" value="ArfGAP_dom"/>
</dbReference>
<dbReference type="InterPro" id="IPR038508">
    <property type="entry name" value="ArfGAP_dom_sf"/>
</dbReference>
<reference evidence="4 5" key="1">
    <citation type="journal article" date="2021" name="Genome Biol.">
        <title>AFLAP: assembly-free linkage analysis pipeline using k-mers from genome sequencing data.</title>
        <authorList>
            <person name="Fletcher K."/>
            <person name="Zhang L."/>
            <person name="Gil J."/>
            <person name="Han R."/>
            <person name="Cavanaugh K."/>
            <person name="Michelmore R."/>
        </authorList>
    </citation>
    <scope>NUCLEOTIDE SEQUENCE [LARGE SCALE GENOMIC DNA]</scope>
    <source>
        <strain evidence="4 5">SF5</strain>
    </source>
</reference>